<dbReference type="OrthoDB" id="8748921at2"/>
<dbReference type="Proteomes" id="UP000294832">
    <property type="component" value="Unassembled WGS sequence"/>
</dbReference>
<dbReference type="InterPro" id="IPR024513">
    <property type="entry name" value="DUF3334"/>
</dbReference>
<comment type="caution">
    <text evidence="2">The sequence shown here is derived from an EMBL/GenBank/DDBJ whole genome shotgun (WGS) entry which is preliminary data.</text>
</comment>
<protein>
    <submittedName>
        <fullName evidence="2">Uncharacterized protein DUF3334</fullName>
    </submittedName>
</protein>
<dbReference type="SUPFAM" id="SSF103039">
    <property type="entry name" value="CheC-like"/>
    <property type="match status" value="1"/>
</dbReference>
<evidence type="ECO:0000313" key="2">
    <source>
        <dbReference type="EMBL" id="TCN82306.1"/>
    </source>
</evidence>
<evidence type="ECO:0000313" key="3">
    <source>
        <dbReference type="Proteomes" id="UP000294832"/>
    </source>
</evidence>
<dbReference type="AlphaFoldDB" id="A0A4R2F7U9"/>
<dbReference type="Gene3D" id="3.40.1550.10">
    <property type="entry name" value="CheC-like"/>
    <property type="match status" value="1"/>
</dbReference>
<organism evidence="2 3">
    <name type="scientific">Shewanella fodinae</name>
    <dbReference type="NCBI Taxonomy" id="552357"/>
    <lineage>
        <taxon>Bacteria</taxon>
        <taxon>Pseudomonadati</taxon>
        <taxon>Pseudomonadota</taxon>
        <taxon>Gammaproteobacteria</taxon>
        <taxon>Alteromonadales</taxon>
        <taxon>Shewanellaceae</taxon>
        <taxon>Shewanella</taxon>
    </lineage>
</organism>
<dbReference type="InterPro" id="IPR028976">
    <property type="entry name" value="CheC-like_sf"/>
</dbReference>
<sequence>MQPSQVINSDDILLKLCRSVSQVLSTTTASKISHAGMVQRIGQTRLRPDLGCFSIFDGGFSGLVVINFSADAAMEIYRRYLLNMGMPEDELAIKYTSDEVANVMGELMNQMLGNFINQVSKELQTSISQSQPKMLTINRELTLSIEANLDEPVTRRVSFRTENNNIFYLEFAMDNTEFIGLASVEVEEEMDPDDILAMHSRGASHSGDVTEDLFDKLGI</sequence>
<accession>A0A4R2F7U9</accession>
<evidence type="ECO:0000256" key="1">
    <source>
        <dbReference type="ARBA" id="ARBA00022500"/>
    </source>
</evidence>
<proteinExistence type="predicted"/>
<gene>
    <name evidence="2" type="ORF">EDC91_11915</name>
</gene>
<dbReference type="RefSeq" id="WP_133039468.1">
    <property type="nucleotide sequence ID" value="NZ_SLWF01000019.1"/>
</dbReference>
<dbReference type="Pfam" id="PF11813">
    <property type="entry name" value="DUF3334"/>
    <property type="match status" value="1"/>
</dbReference>
<name>A0A4R2F7U9_9GAMM</name>
<dbReference type="GO" id="GO:0006935">
    <property type="term" value="P:chemotaxis"/>
    <property type="evidence" value="ECO:0007669"/>
    <property type="project" value="UniProtKB-KW"/>
</dbReference>
<dbReference type="EMBL" id="SLWF01000019">
    <property type="protein sequence ID" value="TCN82306.1"/>
    <property type="molecule type" value="Genomic_DNA"/>
</dbReference>
<keyword evidence="1" id="KW-0145">Chemotaxis</keyword>
<reference evidence="2 3" key="1">
    <citation type="submission" date="2019-03" db="EMBL/GenBank/DDBJ databases">
        <title>Freshwater and sediment microbial communities from various areas in North America, analyzing microbe dynamics in response to fracking.</title>
        <authorList>
            <person name="Lamendella R."/>
        </authorList>
    </citation>
    <scope>NUCLEOTIDE SEQUENCE [LARGE SCALE GENOMIC DNA]</scope>
    <source>
        <strain evidence="2 3">74A</strain>
    </source>
</reference>
<keyword evidence="3" id="KW-1185">Reference proteome</keyword>